<evidence type="ECO:0000256" key="4">
    <source>
        <dbReference type="ARBA" id="ARBA00022692"/>
    </source>
</evidence>
<feature type="transmembrane region" description="Helical" evidence="8">
    <location>
        <begin position="356"/>
        <end position="374"/>
    </location>
</feature>
<evidence type="ECO:0000256" key="3">
    <source>
        <dbReference type="ARBA" id="ARBA00022448"/>
    </source>
</evidence>
<protein>
    <submittedName>
        <fullName evidence="10">Putative hexose transporter protein</fullName>
    </submittedName>
</protein>
<keyword evidence="7" id="KW-0175">Coiled coil</keyword>
<dbReference type="RefSeq" id="XP_037197470.1">
    <property type="nucleotide sequence ID" value="XM_037331137.1"/>
</dbReference>
<evidence type="ECO:0000256" key="2">
    <source>
        <dbReference type="ARBA" id="ARBA00010992"/>
    </source>
</evidence>
<dbReference type="InterPro" id="IPR020846">
    <property type="entry name" value="MFS_dom"/>
</dbReference>
<accession>A0A8H6B352</accession>
<dbReference type="PANTHER" id="PTHR48022">
    <property type="entry name" value="PLASTIDIC GLUCOSE TRANSPORTER 4"/>
    <property type="match status" value="1"/>
</dbReference>
<name>A0A8H6B352_9HELO</name>
<dbReference type="PANTHER" id="PTHR48022:SF64">
    <property type="entry name" value="MAJOR FACILITATOR SUPERFAMILY (MFS) PROFILE DOMAIN-CONTAINING PROTEIN"/>
    <property type="match status" value="1"/>
</dbReference>
<evidence type="ECO:0000313" key="10">
    <source>
        <dbReference type="EMBL" id="KAF5878526.1"/>
    </source>
</evidence>
<keyword evidence="11" id="KW-1185">Reference proteome</keyword>
<dbReference type="Pfam" id="PF03962">
    <property type="entry name" value="Mnd1"/>
    <property type="match status" value="1"/>
</dbReference>
<feature type="transmembrane region" description="Helical" evidence="8">
    <location>
        <begin position="164"/>
        <end position="186"/>
    </location>
</feature>
<keyword evidence="5 8" id="KW-1133">Transmembrane helix</keyword>
<dbReference type="GO" id="GO:0016020">
    <property type="term" value="C:membrane"/>
    <property type="evidence" value="ECO:0007669"/>
    <property type="project" value="UniProtKB-SubCell"/>
</dbReference>
<evidence type="ECO:0000256" key="5">
    <source>
        <dbReference type="ARBA" id="ARBA00022989"/>
    </source>
</evidence>
<feature type="domain" description="Major facilitator superfamily (MFS) profile" evidence="9">
    <location>
        <begin position="40"/>
        <end position="503"/>
    </location>
</feature>
<comment type="similarity">
    <text evidence="2">Belongs to the major facilitator superfamily. Sugar transporter (TC 2.A.1.1) family.</text>
</comment>
<feature type="transmembrane region" description="Helical" evidence="8">
    <location>
        <begin position="109"/>
        <end position="128"/>
    </location>
</feature>
<feature type="transmembrane region" description="Helical" evidence="8">
    <location>
        <begin position="381"/>
        <end position="405"/>
    </location>
</feature>
<dbReference type="Gene3D" id="1.20.1250.20">
    <property type="entry name" value="MFS general substrate transporter like domains"/>
    <property type="match status" value="1"/>
</dbReference>
<proteinExistence type="inferred from homology"/>
<comment type="subcellular location">
    <subcellularLocation>
        <location evidence="1">Membrane</location>
        <topology evidence="1">Multi-pass membrane protein</topology>
    </subcellularLocation>
</comment>
<dbReference type="InterPro" id="IPR005828">
    <property type="entry name" value="MFS_sugar_transport-like"/>
</dbReference>
<dbReference type="AlphaFoldDB" id="A0A8H6B352"/>
<evidence type="ECO:0000256" key="1">
    <source>
        <dbReference type="ARBA" id="ARBA00004141"/>
    </source>
</evidence>
<dbReference type="Pfam" id="PF00083">
    <property type="entry name" value="Sugar_tr"/>
    <property type="match status" value="1"/>
</dbReference>
<comment type="caution">
    <text evidence="10">The sequence shown here is derived from an EMBL/GenBank/DDBJ whole genome shotgun (WGS) entry which is preliminary data.</text>
</comment>
<dbReference type="NCBIfam" id="TIGR00879">
    <property type="entry name" value="SP"/>
    <property type="match status" value="1"/>
</dbReference>
<dbReference type="InterPro" id="IPR036259">
    <property type="entry name" value="MFS_trans_sf"/>
</dbReference>
<evidence type="ECO:0000256" key="8">
    <source>
        <dbReference type="SAM" id="Phobius"/>
    </source>
</evidence>
<dbReference type="PROSITE" id="PS50850">
    <property type="entry name" value="MFS"/>
    <property type="match status" value="1"/>
</dbReference>
<evidence type="ECO:0000313" key="11">
    <source>
        <dbReference type="Proteomes" id="UP000531561"/>
    </source>
</evidence>
<dbReference type="FunFam" id="1.20.1250.20:FF:000134">
    <property type="entry name" value="MFS sugar transporter protein"/>
    <property type="match status" value="1"/>
</dbReference>
<sequence length="751" mass="83992">MMFPTKAPRVDRDVLASASHLTNKHGPWWHDRGLLKLNLLIMIPLMSEYVQGYDASLINNVQQLKSWQNEFHNPKGSLLGILSASYWVGNVLGVFFITPLSDRFGRRMALFFGSVVAILGTALCTGAINDGDQTYNEIWKGDTEERYEIKADENLAGMFIAGRLLLGIGGVVVGAIGPVLVAELAYPDHRATATALSNTQYSMGSIIAAWVTFGTFRLNSTWSWRIPSIFQALPSVGQALGIFFLPESPRWLVSQGREDAALDVLSKYHANGDREDEIVQFEYREIVGTIELEISAKQSRWSEMWRGKGNQWRMFIMIFFGICKQWSGNGVVSYYLHTMLDDVGITTTFQQTLITATSQMFSFACSVGFAFLPARVGRRPLLLWSMGLMWLVFTIITILTGVFTHTGSKSASYASVAFIYLYSGVHNLGWTGAMMLYVVEILPYTLRAKGISLFWLVTGLAGAFNTYVNPLGLARFGWKFYFFYVAWIAVEFVVVYFACPETKGTSLEDVALVIEGSDAKVSKMNPVKEAAPKNLPPAAKQAKILEWFRTSMGVYSFKELEKLLPSVGSINGMLVKEYIQALTDENLIRVEKIGSGNWYWSFTSDAKKSKENLINKLKDEETKLLASIAVAEQEVTKEMTKRQEDDEMLLDGGSDRHALMDAYEALVKENDALDKELALYSDNDPAEIFRKSEETNKLKESTLRWTDNLESLESFLVSLTGDRAQAGEIMYRACGEDYVVGEGLKELAVPN</sequence>
<feature type="transmembrane region" description="Helical" evidence="8">
    <location>
        <begin position="314"/>
        <end position="336"/>
    </location>
</feature>
<dbReference type="InterPro" id="IPR003663">
    <property type="entry name" value="Sugar/inositol_transpt"/>
</dbReference>
<feature type="transmembrane region" description="Helical" evidence="8">
    <location>
        <begin position="417"/>
        <end position="439"/>
    </location>
</feature>
<evidence type="ECO:0000259" key="9">
    <source>
        <dbReference type="PROSITE" id="PS50850"/>
    </source>
</evidence>
<dbReference type="InterPro" id="IPR050360">
    <property type="entry name" value="MFS_Sugar_Transporters"/>
</dbReference>
<keyword evidence="4 8" id="KW-0812">Transmembrane</keyword>
<keyword evidence="6 8" id="KW-0472">Membrane</keyword>
<feature type="transmembrane region" description="Helical" evidence="8">
    <location>
        <begin position="198"/>
        <end position="218"/>
    </location>
</feature>
<dbReference type="EMBL" id="JABFCT010000002">
    <property type="protein sequence ID" value="KAF5878526.1"/>
    <property type="molecule type" value="Genomic_DNA"/>
</dbReference>
<dbReference type="GO" id="GO:0005351">
    <property type="term" value="F:carbohydrate:proton symporter activity"/>
    <property type="evidence" value="ECO:0007669"/>
    <property type="project" value="TreeGrafter"/>
</dbReference>
<keyword evidence="3" id="KW-0813">Transport</keyword>
<gene>
    <name evidence="10" type="ORF">Bfra_000693</name>
</gene>
<evidence type="ECO:0000256" key="7">
    <source>
        <dbReference type="SAM" id="Coils"/>
    </source>
</evidence>
<organism evidence="10 11">
    <name type="scientific">Botrytis fragariae</name>
    <dbReference type="NCBI Taxonomy" id="1964551"/>
    <lineage>
        <taxon>Eukaryota</taxon>
        <taxon>Fungi</taxon>
        <taxon>Dikarya</taxon>
        <taxon>Ascomycota</taxon>
        <taxon>Pezizomycotina</taxon>
        <taxon>Leotiomycetes</taxon>
        <taxon>Helotiales</taxon>
        <taxon>Sclerotiniaceae</taxon>
        <taxon>Botrytis</taxon>
    </lineage>
</organism>
<dbReference type="GeneID" id="59254829"/>
<evidence type="ECO:0000256" key="6">
    <source>
        <dbReference type="ARBA" id="ARBA00023136"/>
    </source>
</evidence>
<dbReference type="OrthoDB" id="6133115at2759"/>
<feature type="transmembrane region" description="Helical" evidence="8">
    <location>
        <begin position="77"/>
        <end position="97"/>
    </location>
</feature>
<reference evidence="10 11" key="1">
    <citation type="journal article" date="2020" name="Phytopathology">
        <title>A high-quality genome resource of Botrytis fragariae, a new and rapidly spreading fungal pathogen causing strawberry gray mold in the U.S.A.</title>
        <authorList>
            <person name="Wu Y."/>
            <person name="Saski C.A."/>
            <person name="Schnabel G."/>
            <person name="Xiao S."/>
            <person name="Hu M."/>
        </authorList>
    </citation>
    <scope>NUCLEOTIDE SEQUENCE [LARGE SCALE GENOMIC DNA]</scope>
    <source>
        <strain evidence="10 11">BVB16</strain>
    </source>
</reference>
<feature type="transmembrane region" description="Helical" evidence="8">
    <location>
        <begin position="480"/>
        <end position="499"/>
    </location>
</feature>
<dbReference type="Proteomes" id="UP000531561">
    <property type="component" value="Unassembled WGS sequence"/>
</dbReference>
<feature type="transmembrane region" description="Helical" evidence="8">
    <location>
        <begin position="451"/>
        <end position="468"/>
    </location>
</feature>
<dbReference type="SUPFAM" id="SSF103473">
    <property type="entry name" value="MFS general substrate transporter"/>
    <property type="match status" value="1"/>
</dbReference>
<dbReference type="InterPro" id="IPR040453">
    <property type="entry name" value="Mnd1_HTH"/>
</dbReference>
<feature type="coiled-coil region" evidence="7">
    <location>
        <begin position="603"/>
        <end position="683"/>
    </location>
</feature>